<sequence length="555" mass="62026">MDDSSNEEVWGHKAMVYARAPPSFQARYFSFRSPPIASPFPFGTSPTPYPSMPATSVLSPNPDVDFYYNASVRSVSPSNFRPTSPAPSVIGSLTRISLKHNPALLPNELEYLYTGKGFGDAFEFLFYANERNASEGEADEARIAKVRKDVVYMWRSRLYSDIIIEIHEDVPTIGNSTTTEEETAPAFYSRRFIFATRAPYLYDQLITYGLKNLPPPGEPAKLRTYDLDTAFAIMCSANYLQVQPLYVEIQARIVVEMKHGLSYAFLEFTEYERITGGKWGNGCRCRQCARRAPRVLQFSVRPDVQNVYLDRGARRVLIGLFGSGWVTSEFAELLQKTHDGLLSGVKKRCLPMNVMLMLFAAYAGLKKLSSVRDAWGDIVCQLCTLQNYLTTPSGADPRGPMTRTGLRPTLSGVEDVTERDSMSTTHSLRTSVLNKNHTRTGTPSQVQSSSASVRSVARSVASTKSRASSRLTTATERERKESIPDSKFVPFGGHSISPTVNCAPSVNSTIRLWRSMMKIHPVRVVMSALRHHRRYLLQGGLVSLKDTVLEYVRVI</sequence>
<keyword evidence="3" id="KW-1185">Reference proteome</keyword>
<organism evidence="2 3">
    <name type="scientific">Pyrrhoderma noxium</name>
    <dbReference type="NCBI Taxonomy" id="2282107"/>
    <lineage>
        <taxon>Eukaryota</taxon>
        <taxon>Fungi</taxon>
        <taxon>Dikarya</taxon>
        <taxon>Basidiomycota</taxon>
        <taxon>Agaricomycotina</taxon>
        <taxon>Agaricomycetes</taxon>
        <taxon>Hymenochaetales</taxon>
        <taxon>Hymenochaetaceae</taxon>
        <taxon>Pyrrhoderma</taxon>
    </lineage>
</organism>
<evidence type="ECO:0000313" key="2">
    <source>
        <dbReference type="EMBL" id="PAV14675.1"/>
    </source>
</evidence>
<feature type="region of interest" description="Disordered" evidence="1">
    <location>
        <begin position="392"/>
        <end position="486"/>
    </location>
</feature>
<dbReference type="InParanoid" id="A0A286U527"/>
<feature type="compositionally biased region" description="Polar residues" evidence="1">
    <location>
        <begin position="422"/>
        <end position="443"/>
    </location>
</feature>
<name>A0A286U527_9AGAM</name>
<accession>A0A286U527</accession>
<gene>
    <name evidence="2" type="ORF">PNOK_0975300</name>
</gene>
<dbReference type="STRING" id="2282107.A0A286U527"/>
<protein>
    <submittedName>
        <fullName evidence="2">Uncharacterized protein</fullName>
    </submittedName>
</protein>
<feature type="compositionally biased region" description="Low complexity" evidence="1">
    <location>
        <begin position="444"/>
        <end position="470"/>
    </location>
</feature>
<dbReference type="AlphaFoldDB" id="A0A286U527"/>
<comment type="caution">
    <text evidence="2">The sequence shown here is derived from an EMBL/GenBank/DDBJ whole genome shotgun (WGS) entry which is preliminary data.</text>
</comment>
<dbReference type="Proteomes" id="UP000217199">
    <property type="component" value="Unassembled WGS sequence"/>
</dbReference>
<dbReference type="EMBL" id="NBII01000012">
    <property type="protein sequence ID" value="PAV14675.1"/>
    <property type="molecule type" value="Genomic_DNA"/>
</dbReference>
<reference evidence="2 3" key="1">
    <citation type="journal article" date="2017" name="Mol. Ecol.">
        <title>Comparative and population genomic landscape of Phellinus noxius: A hypervariable fungus causing root rot in trees.</title>
        <authorList>
            <person name="Chung C.L."/>
            <person name="Lee T.J."/>
            <person name="Akiba M."/>
            <person name="Lee H.H."/>
            <person name="Kuo T.H."/>
            <person name="Liu D."/>
            <person name="Ke H.M."/>
            <person name="Yokoi T."/>
            <person name="Roa M.B."/>
            <person name="Lu M.J."/>
            <person name="Chang Y.Y."/>
            <person name="Ann P.J."/>
            <person name="Tsai J.N."/>
            <person name="Chen C.Y."/>
            <person name="Tzean S.S."/>
            <person name="Ota Y."/>
            <person name="Hattori T."/>
            <person name="Sahashi N."/>
            <person name="Liou R.F."/>
            <person name="Kikuchi T."/>
            <person name="Tsai I.J."/>
        </authorList>
    </citation>
    <scope>NUCLEOTIDE SEQUENCE [LARGE SCALE GENOMIC DNA]</scope>
    <source>
        <strain evidence="2 3">FFPRI411160</strain>
    </source>
</reference>
<evidence type="ECO:0000313" key="3">
    <source>
        <dbReference type="Proteomes" id="UP000217199"/>
    </source>
</evidence>
<proteinExistence type="predicted"/>
<feature type="compositionally biased region" description="Basic and acidic residues" evidence="1">
    <location>
        <begin position="475"/>
        <end position="484"/>
    </location>
</feature>
<evidence type="ECO:0000256" key="1">
    <source>
        <dbReference type="SAM" id="MobiDB-lite"/>
    </source>
</evidence>
<dbReference type="OrthoDB" id="2130750at2759"/>